<dbReference type="Pfam" id="PF00134">
    <property type="entry name" value="Cyclin_N"/>
    <property type="match status" value="1"/>
</dbReference>
<keyword evidence="1 2" id="KW-0195">Cyclin</keyword>
<evidence type="ECO:0000313" key="4">
    <source>
        <dbReference type="EMBL" id="CAD9232908.1"/>
    </source>
</evidence>
<organism evidence="4">
    <name type="scientific">Compsopogon caeruleus</name>
    <dbReference type="NCBI Taxonomy" id="31354"/>
    <lineage>
        <taxon>Eukaryota</taxon>
        <taxon>Rhodophyta</taxon>
        <taxon>Compsopogonophyceae</taxon>
        <taxon>Compsopogonales</taxon>
        <taxon>Compsopogonaceae</taxon>
        <taxon>Compsopogon</taxon>
    </lineage>
</organism>
<protein>
    <recommendedName>
        <fullName evidence="3">Cyclin-like domain-containing protein</fullName>
    </recommendedName>
</protein>
<dbReference type="InterPro" id="IPR036915">
    <property type="entry name" value="Cyclin-like_sf"/>
</dbReference>
<dbReference type="GO" id="GO:0006357">
    <property type="term" value="P:regulation of transcription by RNA polymerase II"/>
    <property type="evidence" value="ECO:0007669"/>
    <property type="project" value="InterPro"/>
</dbReference>
<dbReference type="Pfam" id="PF16899">
    <property type="entry name" value="Cyclin_C_2"/>
    <property type="match status" value="1"/>
</dbReference>
<dbReference type="GO" id="GO:0016538">
    <property type="term" value="F:cyclin-dependent protein serine/threonine kinase regulator activity"/>
    <property type="evidence" value="ECO:0007669"/>
    <property type="project" value="InterPro"/>
</dbReference>
<comment type="similarity">
    <text evidence="2">Belongs to the cyclin family.</text>
</comment>
<dbReference type="SUPFAM" id="SSF47954">
    <property type="entry name" value="Cyclin-like"/>
    <property type="match status" value="2"/>
</dbReference>
<accession>A0A7S1XES2</accession>
<dbReference type="AlphaFoldDB" id="A0A7S1XES2"/>
<dbReference type="InterPro" id="IPR031658">
    <property type="entry name" value="Cyclin_C_2"/>
</dbReference>
<dbReference type="InterPro" id="IPR013763">
    <property type="entry name" value="Cyclin-like_dom"/>
</dbReference>
<dbReference type="CDD" id="cd20513">
    <property type="entry name" value="CYCLIN_CCNC_rpt1"/>
    <property type="match status" value="1"/>
</dbReference>
<feature type="domain" description="Cyclin-like" evidence="3">
    <location>
        <begin position="154"/>
        <end position="233"/>
    </location>
</feature>
<evidence type="ECO:0000259" key="3">
    <source>
        <dbReference type="SMART" id="SM00385"/>
    </source>
</evidence>
<dbReference type="EMBL" id="HBGH01009073">
    <property type="protein sequence ID" value="CAD9232908.1"/>
    <property type="molecule type" value="Transcribed_RNA"/>
</dbReference>
<dbReference type="Gene3D" id="1.10.472.10">
    <property type="entry name" value="Cyclin-like"/>
    <property type="match status" value="2"/>
</dbReference>
<dbReference type="SMART" id="SM00385">
    <property type="entry name" value="CYCLIN"/>
    <property type="match status" value="2"/>
</dbReference>
<dbReference type="InterPro" id="IPR043198">
    <property type="entry name" value="Cyclin/Ssn8"/>
</dbReference>
<sequence>MAANFWASTHNSNWLQKAALLLQEESAMRLKDRELFSVDELVRIRVGFAQFISTLAKKSNLRQRVVATACVYFKRFYLRNAYRDHDPRLIAPAALYLAAKTEEHTVQAKAVISQVNAMYKADHSYPYGVRDLYEYEFRIIAELDFDLLVFHPYRPLTQLCSEIDGMKECLQTAWAILNDSYRTDVCLVYPPYIVAIACLFMAASVLDKYPEQWIQRINVSARDLISVVRTISDLYAPASVQQTGPRFIEKIHRKLQDHFSNKKKIVANDGSRVQLPVSEGSKAAVSRTVEPTETNYETRVNDVSRRLSIVSRPPNSPKKNSKS</sequence>
<evidence type="ECO:0000256" key="2">
    <source>
        <dbReference type="RuleBase" id="RU000383"/>
    </source>
</evidence>
<name>A0A7S1XES2_9RHOD</name>
<dbReference type="PANTHER" id="PTHR10026">
    <property type="entry name" value="CYCLIN"/>
    <property type="match status" value="1"/>
</dbReference>
<dbReference type="InterPro" id="IPR006671">
    <property type="entry name" value="Cyclin_N"/>
</dbReference>
<proteinExistence type="inferred from homology"/>
<reference evidence="4" key="1">
    <citation type="submission" date="2021-01" db="EMBL/GenBank/DDBJ databases">
        <authorList>
            <person name="Corre E."/>
            <person name="Pelletier E."/>
            <person name="Niang G."/>
            <person name="Scheremetjew M."/>
            <person name="Finn R."/>
            <person name="Kale V."/>
            <person name="Holt S."/>
            <person name="Cochrane G."/>
            <person name="Meng A."/>
            <person name="Brown T."/>
            <person name="Cohen L."/>
        </authorList>
    </citation>
    <scope>NUCLEOTIDE SEQUENCE</scope>
    <source>
        <strain evidence="4">SAG 36.94</strain>
    </source>
</reference>
<dbReference type="CDD" id="cd20514">
    <property type="entry name" value="CYCLIN_CCNC_rpt2"/>
    <property type="match status" value="1"/>
</dbReference>
<gene>
    <name evidence="4" type="ORF">CCAE0312_LOCUS4993</name>
</gene>
<evidence type="ECO:0000256" key="1">
    <source>
        <dbReference type="ARBA" id="ARBA00023127"/>
    </source>
</evidence>
<feature type="domain" description="Cyclin-like" evidence="3">
    <location>
        <begin position="50"/>
        <end position="141"/>
    </location>
</feature>